<dbReference type="InterPro" id="IPR010916">
    <property type="entry name" value="TonB_box_CS"/>
</dbReference>
<evidence type="ECO:0000313" key="5">
    <source>
        <dbReference type="EMBL" id="MEW9267773.1"/>
    </source>
</evidence>
<evidence type="ECO:0000256" key="1">
    <source>
        <dbReference type="ARBA" id="ARBA00008520"/>
    </source>
</evidence>
<organism evidence="5 6">
    <name type="scientific">Kineococcus endophyticus</name>
    <dbReference type="NCBI Taxonomy" id="1181883"/>
    <lineage>
        <taxon>Bacteria</taxon>
        <taxon>Bacillati</taxon>
        <taxon>Actinomycetota</taxon>
        <taxon>Actinomycetes</taxon>
        <taxon>Kineosporiales</taxon>
        <taxon>Kineosporiaceae</taxon>
        <taxon>Kineococcus</taxon>
    </lineage>
</organism>
<dbReference type="Pfam" id="PF01547">
    <property type="entry name" value="SBP_bac_1"/>
    <property type="match status" value="1"/>
</dbReference>
<gene>
    <name evidence="5" type="ORF">AB1207_23780</name>
</gene>
<protein>
    <submittedName>
        <fullName evidence="5">Extracellular solute-binding protein</fullName>
    </submittedName>
</protein>
<evidence type="ECO:0000313" key="6">
    <source>
        <dbReference type="Proteomes" id="UP001555826"/>
    </source>
</evidence>
<keyword evidence="2" id="KW-0813">Transport</keyword>
<reference evidence="5 6" key="1">
    <citation type="submission" date="2024-07" db="EMBL/GenBank/DDBJ databases">
        <authorList>
            <person name="Thanompreechachai J."/>
            <person name="Duangmal K."/>
        </authorList>
    </citation>
    <scope>NUCLEOTIDE SEQUENCE [LARGE SCALE GENOMIC DNA]</scope>
    <source>
        <strain evidence="5 6">KCTC 19886</strain>
    </source>
</reference>
<dbReference type="Proteomes" id="UP001555826">
    <property type="component" value="Unassembled WGS sequence"/>
</dbReference>
<dbReference type="SUPFAM" id="SSF53850">
    <property type="entry name" value="Periplasmic binding protein-like II"/>
    <property type="match status" value="1"/>
</dbReference>
<dbReference type="PANTHER" id="PTHR30061:SF50">
    <property type="entry name" value="MALTOSE_MALTODEXTRIN-BINDING PERIPLASMIC PROTEIN"/>
    <property type="match status" value="1"/>
</dbReference>
<keyword evidence="6" id="KW-1185">Reference proteome</keyword>
<dbReference type="Gene3D" id="3.40.190.10">
    <property type="entry name" value="Periplasmic binding protein-like II"/>
    <property type="match status" value="1"/>
</dbReference>
<feature type="signal peptide" evidence="4">
    <location>
        <begin position="1"/>
        <end position="20"/>
    </location>
</feature>
<comment type="caution">
    <text evidence="5">The sequence shown here is derived from an EMBL/GenBank/DDBJ whole genome shotgun (WGS) entry which is preliminary data.</text>
</comment>
<dbReference type="InterPro" id="IPR006059">
    <property type="entry name" value="SBP"/>
</dbReference>
<evidence type="ECO:0000256" key="3">
    <source>
        <dbReference type="ARBA" id="ARBA00022729"/>
    </source>
</evidence>
<name>A0ABV3PEH9_9ACTN</name>
<accession>A0ABV3PEH9</accession>
<proteinExistence type="inferred from homology"/>
<evidence type="ECO:0000256" key="2">
    <source>
        <dbReference type="ARBA" id="ARBA00022448"/>
    </source>
</evidence>
<comment type="similarity">
    <text evidence="1">Belongs to the bacterial solute-binding protein 1 family.</text>
</comment>
<keyword evidence="3 4" id="KW-0732">Signal</keyword>
<feature type="chain" id="PRO_5045335859" evidence="4">
    <location>
        <begin position="21"/>
        <end position="410"/>
    </location>
</feature>
<sequence>MKRTRALLAAGATSVLLLTACGGSGFDDQGSGGGQQTSGPAKLQVLIGSSGQAETNAVTQAADAWAKSAGDSVTVTAASDLNQQLAQGFASSNPPDVFYVGSDTVASYASNGSLLAYGDELKDKDDFYPNLRDAFTVDGEFYCAPKDFSTLALVIDEKAWQAAGLTDADVPTTWDQLASVAQRLTTGGRTGLVTSSEFQRLGVFAAQAGGSLVTDGKATASSAQMVQGLTYVKSLLANGSMKFAADVGAGDGTEALGTGKAAMTIEGNWIVGGVASSYPDLQYKVVKLPAGPAGPATFTYTNCWGIAADSKNQAAAKQLVEAMTSSDQQLTFAKAFGVMPSVQSAADGFRQQFPAQAAFIDSAADAQALPNEAGVSDVITDLNSKLEGLGTGDPQQILDATQQNLEAALK</sequence>
<dbReference type="EMBL" id="JBFNQN010000023">
    <property type="protein sequence ID" value="MEW9267773.1"/>
    <property type="molecule type" value="Genomic_DNA"/>
</dbReference>
<dbReference type="RefSeq" id="WP_367641251.1">
    <property type="nucleotide sequence ID" value="NZ_JBFNQN010000023.1"/>
</dbReference>
<dbReference type="PROSITE" id="PS00430">
    <property type="entry name" value="TONB_DEPENDENT_REC_1"/>
    <property type="match status" value="1"/>
</dbReference>
<dbReference type="PROSITE" id="PS51257">
    <property type="entry name" value="PROKAR_LIPOPROTEIN"/>
    <property type="match status" value="1"/>
</dbReference>
<dbReference type="PANTHER" id="PTHR30061">
    <property type="entry name" value="MALTOSE-BINDING PERIPLASMIC PROTEIN"/>
    <property type="match status" value="1"/>
</dbReference>
<evidence type="ECO:0000256" key="4">
    <source>
        <dbReference type="SAM" id="SignalP"/>
    </source>
</evidence>